<feature type="transmembrane region" description="Helical" evidence="2">
    <location>
        <begin position="205"/>
        <end position="230"/>
    </location>
</feature>
<evidence type="ECO:0000256" key="1">
    <source>
        <dbReference type="SAM" id="MobiDB-lite"/>
    </source>
</evidence>
<sequence>MFSLVVLIFLIRHTAAAATCYDMNGDAVGSNDAGLCDASANGTAGSHSACCSIGNGDACLSTGLCLSSWSSGADGLLWVSGLSDYSVPFPLQPRMSNPTNTSHHSFSAGGEANAVYALLACSNATWCCSGDWEYRKFVGNKTECCKNSITLPASGVGSVVRELGSATMNNLNPSTTKAASSSTAEATTSSDSGSSSSGNGGTSKATAAIVGGVLSAALLASLALVIILVLSNRQLQRRLQTSQVPVGTSGEYASQLQNKSEMSTTPPAPSFSQLAFPPEMPELGDNRVRPAELGYNFQH</sequence>
<feature type="signal peptide" evidence="3">
    <location>
        <begin position="1"/>
        <end position="16"/>
    </location>
</feature>
<organism evidence="4 5">
    <name type="scientific">Phialocephala subalpina</name>
    <dbReference type="NCBI Taxonomy" id="576137"/>
    <lineage>
        <taxon>Eukaryota</taxon>
        <taxon>Fungi</taxon>
        <taxon>Dikarya</taxon>
        <taxon>Ascomycota</taxon>
        <taxon>Pezizomycotina</taxon>
        <taxon>Leotiomycetes</taxon>
        <taxon>Helotiales</taxon>
        <taxon>Mollisiaceae</taxon>
        <taxon>Phialocephala</taxon>
        <taxon>Phialocephala fortinii species complex</taxon>
    </lineage>
</organism>
<feature type="chain" id="PRO_5012996097" evidence="3">
    <location>
        <begin position="17"/>
        <end position="299"/>
    </location>
</feature>
<reference evidence="4 5" key="1">
    <citation type="submission" date="2016-03" db="EMBL/GenBank/DDBJ databases">
        <authorList>
            <person name="Ploux O."/>
        </authorList>
    </citation>
    <scope>NUCLEOTIDE SEQUENCE [LARGE SCALE GENOMIC DNA]</scope>
    <source>
        <strain evidence="4 5">UAMH 11012</strain>
    </source>
</reference>
<evidence type="ECO:0000313" key="4">
    <source>
        <dbReference type="EMBL" id="CZR52519.1"/>
    </source>
</evidence>
<keyword evidence="2" id="KW-0812">Transmembrane</keyword>
<dbReference type="OrthoDB" id="5215637at2759"/>
<feature type="region of interest" description="Disordered" evidence="1">
    <location>
        <begin position="167"/>
        <end position="202"/>
    </location>
</feature>
<dbReference type="Proteomes" id="UP000184330">
    <property type="component" value="Unassembled WGS sequence"/>
</dbReference>
<dbReference type="AlphaFoldDB" id="A0A1L7WIC3"/>
<dbReference type="EMBL" id="FJOG01000003">
    <property type="protein sequence ID" value="CZR52519.1"/>
    <property type="molecule type" value="Genomic_DNA"/>
</dbReference>
<protein>
    <submittedName>
        <fullName evidence="4">Uncharacterized protein</fullName>
    </submittedName>
</protein>
<gene>
    <name evidence="4" type="ORF">PAC_02396</name>
</gene>
<keyword evidence="5" id="KW-1185">Reference proteome</keyword>
<evidence type="ECO:0000256" key="3">
    <source>
        <dbReference type="SAM" id="SignalP"/>
    </source>
</evidence>
<name>A0A1L7WIC3_9HELO</name>
<keyword evidence="2" id="KW-0472">Membrane</keyword>
<keyword evidence="2" id="KW-1133">Transmembrane helix</keyword>
<evidence type="ECO:0000313" key="5">
    <source>
        <dbReference type="Proteomes" id="UP000184330"/>
    </source>
</evidence>
<proteinExistence type="predicted"/>
<evidence type="ECO:0000256" key="2">
    <source>
        <dbReference type="SAM" id="Phobius"/>
    </source>
</evidence>
<keyword evidence="3" id="KW-0732">Signal</keyword>
<feature type="compositionally biased region" description="Low complexity" evidence="1">
    <location>
        <begin position="174"/>
        <end position="202"/>
    </location>
</feature>
<accession>A0A1L7WIC3</accession>
<dbReference type="STRING" id="576137.A0A1L7WIC3"/>